<dbReference type="OMA" id="GALHMED"/>
<dbReference type="Proteomes" id="UP000244005">
    <property type="component" value="Unassembled WGS sequence"/>
</dbReference>
<dbReference type="EMBL" id="KZ772705">
    <property type="protein sequence ID" value="PTQ41673.1"/>
    <property type="molecule type" value="Genomic_DNA"/>
</dbReference>
<dbReference type="PANTHER" id="PTHR47722:SF1">
    <property type="entry name" value="F-BOX DOMAIN CONTAINING PROTEIN, EXPRESSED"/>
    <property type="match status" value="1"/>
</dbReference>
<dbReference type="InterPro" id="IPR044207">
    <property type="entry name" value="At5g39250-like"/>
</dbReference>
<feature type="domain" description="F-box" evidence="1">
    <location>
        <begin position="42"/>
        <end position="79"/>
    </location>
</feature>
<dbReference type="SUPFAM" id="SSF81383">
    <property type="entry name" value="F-box domain"/>
    <property type="match status" value="1"/>
</dbReference>
<dbReference type="Gramene" id="Mp1g15790.1">
    <property type="protein sequence ID" value="Mp1g15790.1.cds1"/>
    <property type="gene ID" value="Mp1g15790"/>
</dbReference>
<dbReference type="PANTHER" id="PTHR47722">
    <property type="entry name" value="EXPRESSED PROTEIN"/>
    <property type="match status" value="1"/>
</dbReference>
<dbReference type="OrthoDB" id="1905685at2759"/>
<keyword evidence="3" id="KW-1185">Reference proteome</keyword>
<dbReference type="InterPro" id="IPR036047">
    <property type="entry name" value="F-box-like_dom_sf"/>
</dbReference>
<evidence type="ECO:0000313" key="2">
    <source>
        <dbReference type="EMBL" id="PTQ41673.1"/>
    </source>
</evidence>
<accession>A0A2R6X6F6</accession>
<dbReference type="Pfam" id="PF12937">
    <property type="entry name" value="F-box-like"/>
    <property type="match status" value="1"/>
</dbReference>
<proteinExistence type="predicted"/>
<dbReference type="InterPro" id="IPR001810">
    <property type="entry name" value="F-box_dom"/>
</dbReference>
<dbReference type="AlphaFoldDB" id="A0A2R6X6F6"/>
<evidence type="ECO:0000313" key="3">
    <source>
        <dbReference type="Proteomes" id="UP000244005"/>
    </source>
</evidence>
<gene>
    <name evidence="2" type="ORF">MARPO_0033s0082</name>
</gene>
<organism evidence="2 3">
    <name type="scientific">Marchantia polymorpha</name>
    <name type="common">Common liverwort</name>
    <name type="synonym">Marchantia aquatica</name>
    <dbReference type="NCBI Taxonomy" id="3197"/>
    <lineage>
        <taxon>Eukaryota</taxon>
        <taxon>Viridiplantae</taxon>
        <taxon>Streptophyta</taxon>
        <taxon>Embryophyta</taxon>
        <taxon>Marchantiophyta</taxon>
        <taxon>Marchantiopsida</taxon>
        <taxon>Marchantiidae</taxon>
        <taxon>Marchantiales</taxon>
        <taxon>Marchantiaceae</taxon>
        <taxon>Marchantia</taxon>
    </lineage>
</organism>
<protein>
    <recommendedName>
        <fullName evidence="1">F-box domain-containing protein</fullName>
    </recommendedName>
</protein>
<evidence type="ECO:0000259" key="1">
    <source>
        <dbReference type="Pfam" id="PF12937"/>
    </source>
</evidence>
<name>A0A2R6X6F6_MARPO</name>
<reference evidence="3" key="1">
    <citation type="journal article" date="2017" name="Cell">
        <title>Insights into land plant evolution garnered from the Marchantia polymorpha genome.</title>
        <authorList>
            <person name="Bowman J.L."/>
            <person name="Kohchi T."/>
            <person name="Yamato K.T."/>
            <person name="Jenkins J."/>
            <person name="Shu S."/>
            <person name="Ishizaki K."/>
            <person name="Yamaoka S."/>
            <person name="Nishihama R."/>
            <person name="Nakamura Y."/>
            <person name="Berger F."/>
            <person name="Adam C."/>
            <person name="Aki S.S."/>
            <person name="Althoff F."/>
            <person name="Araki T."/>
            <person name="Arteaga-Vazquez M.A."/>
            <person name="Balasubrmanian S."/>
            <person name="Barry K."/>
            <person name="Bauer D."/>
            <person name="Boehm C.R."/>
            <person name="Briginshaw L."/>
            <person name="Caballero-Perez J."/>
            <person name="Catarino B."/>
            <person name="Chen F."/>
            <person name="Chiyoda S."/>
            <person name="Chovatia M."/>
            <person name="Davies K.M."/>
            <person name="Delmans M."/>
            <person name="Demura T."/>
            <person name="Dierschke T."/>
            <person name="Dolan L."/>
            <person name="Dorantes-Acosta A.E."/>
            <person name="Eklund D.M."/>
            <person name="Florent S.N."/>
            <person name="Flores-Sandoval E."/>
            <person name="Fujiyama A."/>
            <person name="Fukuzawa H."/>
            <person name="Galik B."/>
            <person name="Grimanelli D."/>
            <person name="Grimwood J."/>
            <person name="Grossniklaus U."/>
            <person name="Hamada T."/>
            <person name="Haseloff J."/>
            <person name="Hetherington A.J."/>
            <person name="Higo A."/>
            <person name="Hirakawa Y."/>
            <person name="Hundley H.N."/>
            <person name="Ikeda Y."/>
            <person name="Inoue K."/>
            <person name="Inoue S.I."/>
            <person name="Ishida S."/>
            <person name="Jia Q."/>
            <person name="Kakita M."/>
            <person name="Kanazawa T."/>
            <person name="Kawai Y."/>
            <person name="Kawashima T."/>
            <person name="Kennedy M."/>
            <person name="Kinose K."/>
            <person name="Kinoshita T."/>
            <person name="Kohara Y."/>
            <person name="Koide E."/>
            <person name="Komatsu K."/>
            <person name="Kopischke S."/>
            <person name="Kubo M."/>
            <person name="Kyozuka J."/>
            <person name="Lagercrantz U."/>
            <person name="Lin S.S."/>
            <person name="Lindquist E."/>
            <person name="Lipzen A.M."/>
            <person name="Lu C.W."/>
            <person name="De Luna E."/>
            <person name="Martienssen R.A."/>
            <person name="Minamino N."/>
            <person name="Mizutani M."/>
            <person name="Mizutani M."/>
            <person name="Mochizuki N."/>
            <person name="Monte I."/>
            <person name="Mosher R."/>
            <person name="Nagasaki H."/>
            <person name="Nakagami H."/>
            <person name="Naramoto S."/>
            <person name="Nishitani K."/>
            <person name="Ohtani M."/>
            <person name="Okamoto T."/>
            <person name="Okumura M."/>
            <person name="Phillips J."/>
            <person name="Pollak B."/>
            <person name="Reinders A."/>
            <person name="Rovekamp M."/>
            <person name="Sano R."/>
            <person name="Sawa S."/>
            <person name="Schmid M.W."/>
            <person name="Shirakawa M."/>
            <person name="Solano R."/>
            <person name="Spunde A."/>
            <person name="Suetsugu N."/>
            <person name="Sugano S."/>
            <person name="Sugiyama A."/>
            <person name="Sun R."/>
            <person name="Suzuki Y."/>
            <person name="Takenaka M."/>
            <person name="Takezawa D."/>
            <person name="Tomogane H."/>
            <person name="Tsuzuki M."/>
            <person name="Ueda T."/>
            <person name="Umeda M."/>
            <person name="Ward J.M."/>
            <person name="Watanabe Y."/>
            <person name="Yazaki K."/>
            <person name="Yokoyama R."/>
            <person name="Yoshitake Y."/>
            <person name="Yotsui I."/>
            <person name="Zachgo S."/>
            <person name="Schmutz J."/>
        </authorList>
    </citation>
    <scope>NUCLEOTIDE SEQUENCE [LARGE SCALE GENOMIC DNA]</scope>
    <source>
        <strain evidence="3">Tak-1</strain>
    </source>
</reference>
<dbReference type="Gene3D" id="1.20.1280.50">
    <property type="match status" value="1"/>
</dbReference>
<sequence>MEGWTARRLIAESAMTDSGSSGAWSPLSFVMSEEARQRLLAMLVLQKVRDPRTLAACTCVSKEWREEASDEKLWRRFCESQWPSLKSSVGRKLVLQRGYYSFFARRMNLDLNRAEFALPPKLGALHMEDLIFFMDVVHEKDNIFSMVVEGQNVSAVPSTVLNASIEDVFRFCAPYAENAEAVVVPESGNAQRIWTKAQICNFEVTWSVMEKKTLKSIKLVHTKRGRMVGSSCLFESCLPFLSCFCSVLLYDAALPSACPIAAEVTIQFSECDAGLFRWSGVTMGTLVTHALRYQAKDQALIYLEYHFSMSESLSMCQYNYNFQRGLRRES</sequence>